<organism evidence="2 3">
    <name type="scientific">Serratia silvae</name>
    <dbReference type="NCBI Taxonomy" id="2824122"/>
    <lineage>
        <taxon>Bacteria</taxon>
        <taxon>Pseudomonadati</taxon>
        <taxon>Pseudomonadota</taxon>
        <taxon>Gammaproteobacteria</taxon>
        <taxon>Enterobacterales</taxon>
        <taxon>Yersiniaceae</taxon>
        <taxon>Serratia</taxon>
    </lineage>
</organism>
<sequence length="100" mass="11379">MAKHKFDVAILLENQKDKTKKFSNTPSGCREFAALLSRFGDCHICMEATGSYSTELATYLADNNYHIPSAWCECPVITPKSSISEHRKVDRLKERRISQL</sequence>
<evidence type="ECO:0000313" key="2">
    <source>
        <dbReference type="EMBL" id="MCL1027554.1"/>
    </source>
</evidence>
<dbReference type="InterPro" id="IPR002525">
    <property type="entry name" value="Transp_IS110-like_N"/>
</dbReference>
<dbReference type="EMBL" id="JAGQDC010000001">
    <property type="protein sequence ID" value="MCL1027554.1"/>
    <property type="molecule type" value="Genomic_DNA"/>
</dbReference>
<feature type="domain" description="Transposase IS110-like N-terminal" evidence="1">
    <location>
        <begin position="2"/>
        <end position="66"/>
    </location>
</feature>
<protein>
    <submittedName>
        <fullName evidence="2">Transposase</fullName>
    </submittedName>
</protein>
<evidence type="ECO:0000313" key="3">
    <source>
        <dbReference type="Proteomes" id="UP001165275"/>
    </source>
</evidence>
<dbReference type="Pfam" id="PF01548">
    <property type="entry name" value="DEDD_Tnp_IS110"/>
    <property type="match status" value="1"/>
</dbReference>
<dbReference type="Proteomes" id="UP001165275">
    <property type="component" value="Unassembled WGS sequence"/>
</dbReference>
<reference evidence="2" key="1">
    <citation type="submission" date="2021-04" db="EMBL/GenBank/DDBJ databases">
        <title>Genome sequence of Serratia sp. arafor3.</title>
        <authorList>
            <person name="Besaury L."/>
        </authorList>
    </citation>
    <scope>NUCLEOTIDE SEQUENCE</scope>
    <source>
        <strain evidence="2">Arafor3</strain>
    </source>
</reference>
<gene>
    <name evidence="2" type="ORF">KAJ71_00645</name>
</gene>
<comment type="caution">
    <text evidence="2">The sequence shown here is derived from an EMBL/GenBank/DDBJ whole genome shotgun (WGS) entry which is preliminary data.</text>
</comment>
<evidence type="ECO:0000259" key="1">
    <source>
        <dbReference type="Pfam" id="PF01548"/>
    </source>
</evidence>
<dbReference type="RefSeq" id="WP_375540714.1">
    <property type="nucleotide sequence ID" value="NZ_CBCSGY010000027.1"/>
</dbReference>
<name>A0ABT0K699_9GAMM</name>
<keyword evidence="3" id="KW-1185">Reference proteome</keyword>
<proteinExistence type="predicted"/>
<accession>A0ABT0K699</accession>